<feature type="transmembrane region" description="Helical" evidence="8">
    <location>
        <begin position="193"/>
        <end position="213"/>
    </location>
</feature>
<organism evidence="9 10">
    <name type="scientific">Volvox africanus</name>
    <dbReference type="NCBI Taxonomy" id="51714"/>
    <lineage>
        <taxon>Eukaryota</taxon>
        <taxon>Viridiplantae</taxon>
        <taxon>Chlorophyta</taxon>
        <taxon>core chlorophytes</taxon>
        <taxon>Chlorophyceae</taxon>
        <taxon>CS clade</taxon>
        <taxon>Chlamydomonadales</taxon>
        <taxon>Volvocaceae</taxon>
        <taxon>Volvox</taxon>
    </lineage>
</organism>
<evidence type="ECO:0000313" key="10">
    <source>
        <dbReference type="Proteomes" id="UP001165090"/>
    </source>
</evidence>
<evidence type="ECO:0000256" key="8">
    <source>
        <dbReference type="SAM" id="Phobius"/>
    </source>
</evidence>
<reference evidence="9 10" key="1">
    <citation type="journal article" date="2023" name="IScience">
        <title>Expanded male sex-determining region conserved during the evolution of homothallism in the green alga Volvox.</title>
        <authorList>
            <person name="Yamamoto K."/>
            <person name="Matsuzaki R."/>
            <person name="Mahakham W."/>
            <person name="Heman W."/>
            <person name="Sekimoto H."/>
            <person name="Kawachi M."/>
            <person name="Minakuchi Y."/>
            <person name="Toyoda A."/>
            <person name="Nozaki H."/>
        </authorList>
    </citation>
    <scope>NUCLEOTIDE SEQUENCE [LARGE SCALE GENOMIC DNA]</scope>
    <source>
        <strain evidence="9 10">NIES-4468</strain>
    </source>
</reference>
<comment type="caution">
    <text evidence="9">The sequence shown here is derived from an EMBL/GenBank/DDBJ whole genome shotgun (WGS) entry which is preliminary data.</text>
</comment>
<feature type="compositionally biased region" description="Gly residues" evidence="7">
    <location>
        <begin position="129"/>
        <end position="151"/>
    </location>
</feature>
<dbReference type="Pfam" id="PF03547">
    <property type="entry name" value="Mem_trans"/>
    <property type="match status" value="1"/>
</dbReference>
<feature type="region of interest" description="Disordered" evidence="7">
    <location>
        <begin position="224"/>
        <end position="243"/>
    </location>
</feature>
<dbReference type="PANTHER" id="PTHR31752:SF18">
    <property type="entry name" value="AUXIN EFFLUX CARRIER COMPONENT 1"/>
    <property type="match status" value="1"/>
</dbReference>
<keyword evidence="5 8" id="KW-1133">Transmembrane helix</keyword>
<gene>
    <name evidence="9" type="ORF">VaNZ11_008264</name>
</gene>
<feature type="compositionally biased region" description="Polar residues" evidence="7">
    <location>
        <begin position="295"/>
        <end position="308"/>
    </location>
</feature>
<evidence type="ECO:0000256" key="1">
    <source>
        <dbReference type="ARBA" id="ARBA00004141"/>
    </source>
</evidence>
<keyword evidence="3" id="KW-0813">Transport</keyword>
<feature type="compositionally biased region" description="Low complexity" evidence="7">
    <location>
        <begin position="119"/>
        <end position="128"/>
    </location>
</feature>
<dbReference type="Proteomes" id="UP001165090">
    <property type="component" value="Unassembled WGS sequence"/>
</dbReference>
<feature type="region of interest" description="Disordered" evidence="7">
    <location>
        <begin position="103"/>
        <end position="151"/>
    </location>
</feature>
<feature type="transmembrane region" description="Helical" evidence="8">
    <location>
        <begin position="38"/>
        <end position="57"/>
    </location>
</feature>
<feature type="transmembrane region" description="Helical" evidence="8">
    <location>
        <begin position="807"/>
        <end position="826"/>
    </location>
</feature>
<evidence type="ECO:0000256" key="7">
    <source>
        <dbReference type="SAM" id="MobiDB-lite"/>
    </source>
</evidence>
<feature type="transmembrane region" description="Helical" evidence="8">
    <location>
        <begin position="714"/>
        <end position="735"/>
    </location>
</feature>
<evidence type="ECO:0008006" key="11">
    <source>
        <dbReference type="Google" id="ProtNLM"/>
    </source>
</evidence>
<feature type="region of interest" description="Disordered" evidence="7">
    <location>
        <begin position="261"/>
        <end position="376"/>
    </location>
</feature>
<name>A0ABQ5S4P7_9CHLO</name>
<keyword evidence="10" id="KW-1185">Reference proteome</keyword>
<evidence type="ECO:0000313" key="9">
    <source>
        <dbReference type="EMBL" id="GLI64877.1"/>
    </source>
</evidence>
<evidence type="ECO:0000256" key="3">
    <source>
        <dbReference type="ARBA" id="ARBA00022448"/>
    </source>
</evidence>
<accession>A0ABQ5S4P7</accession>
<evidence type="ECO:0000256" key="6">
    <source>
        <dbReference type="ARBA" id="ARBA00023136"/>
    </source>
</evidence>
<comment type="similarity">
    <text evidence="2">Belongs to the auxin efflux carrier (TC 2.A.69.1) family.</text>
</comment>
<dbReference type="InterPro" id="IPR004776">
    <property type="entry name" value="Mem_transp_PIN-like"/>
</dbReference>
<dbReference type="EMBL" id="BSDZ01000021">
    <property type="protein sequence ID" value="GLI64877.1"/>
    <property type="molecule type" value="Genomic_DNA"/>
</dbReference>
<sequence>MAWLLQPVVTVGLQILLSIFLGWLLVRLRILDAEKYMPQVNTLVLWVGVTCLSGYYLGLKLQLEDAAAWRSLAAYILWIAVIKVGILTYCLLVRRSHRRRANRSCRVSDKGNNDGGNGDDVSGANAEDGNGGGDGGSRGGNRGSGGDNGSSDGGGFSVLREFALLTLVLTANNCGMIGLPIMDATFGPPGRRLALLTGIPVMLWVVPFAIFAFEMHNVREDALKRQRQQRSRSSNNMSCGDSTTANAYAVDSRWGSDQNTVTVTDSAKSSEAMSLKDAAKRRRSLERTSTGGGNVTPTRIPGQSTTPFSPELPSQPHRAPPGCNGRQARQRSRSSPGDVSENGLGALGGSAGDRRLDSSGRAGGTRHGERAMGQGGQCIGVPDDLALPGPMLVDTAKAAVGAVKAAAAAVSSPLPPLISPRISPFSAIGGDYMGGALAAGGVSNEVFDGNTIRPVAATASPVQQVTSRRSSSLNTYRAAAAPQLLSTVPSGDLEDVLPSRLKPTSPEASTVLPAVPLPAALSLVSMFSGALYGSEQCLADGSTEQTGRVAESPTARHRIAPQPRKSFSGVAAALAGGAARGIIAAPSSPVASARLETRPSSASLSAVDLPIPHRWLLGEEEAGLPVAGRQSQGGAAGSDGDDTGGVTAEPAAPVVNETANIVFRQLRAVIWTVGKNPLLWSLLLALITNLSGLRKFLDPDSPSFVQALEFIPGLLHWFASIAIPVSLVSIGVWMYGKRMRASLLKQAGTLLLLKVLVLPLLQAACAVAVGLPPEPTMTLVLLALCPTATTSFVIAAHFGYGADVVSAVTLGGTILLIPTILVALQLPRGMGIAVHLTVSPAPAAAGGE</sequence>
<comment type="subcellular location">
    <subcellularLocation>
        <location evidence="1">Membrane</location>
        <topology evidence="1">Multi-pass membrane protein</topology>
    </subcellularLocation>
</comment>
<evidence type="ECO:0000256" key="4">
    <source>
        <dbReference type="ARBA" id="ARBA00022692"/>
    </source>
</evidence>
<dbReference type="InterPro" id="IPR051107">
    <property type="entry name" value="Auxin_Efflux_Carrier"/>
</dbReference>
<dbReference type="PANTHER" id="PTHR31752">
    <property type="entry name" value="AUXIN EFFLUX CARRIER COMPONENT 1B-RELATED"/>
    <property type="match status" value="1"/>
</dbReference>
<feature type="transmembrane region" description="Helical" evidence="8">
    <location>
        <begin position="747"/>
        <end position="771"/>
    </location>
</feature>
<feature type="transmembrane region" description="Helical" evidence="8">
    <location>
        <begin position="72"/>
        <end position="93"/>
    </location>
</feature>
<feature type="compositionally biased region" description="Polar residues" evidence="7">
    <location>
        <begin position="261"/>
        <end position="272"/>
    </location>
</feature>
<evidence type="ECO:0000256" key="2">
    <source>
        <dbReference type="ARBA" id="ARBA00009177"/>
    </source>
</evidence>
<feature type="transmembrane region" description="Helical" evidence="8">
    <location>
        <begin position="6"/>
        <end position="26"/>
    </location>
</feature>
<feature type="transmembrane region" description="Helical" evidence="8">
    <location>
        <begin position="777"/>
        <end position="800"/>
    </location>
</feature>
<proteinExistence type="inferred from homology"/>
<keyword evidence="6 8" id="KW-0472">Membrane</keyword>
<keyword evidence="4 8" id="KW-0812">Transmembrane</keyword>
<feature type="region of interest" description="Disordered" evidence="7">
    <location>
        <begin position="627"/>
        <end position="646"/>
    </location>
</feature>
<protein>
    <recommendedName>
        <fullName evidence="11">Auxin efflux carrier</fullName>
    </recommendedName>
</protein>
<evidence type="ECO:0000256" key="5">
    <source>
        <dbReference type="ARBA" id="ARBA00022989"/>
    </source>
</evidence>